<accession>A0A1I3LJH6</accession>
<reference evidence="2 3" key="1">
    <citation type="submission" date="2016-10" db="EMBL/GenBank/DDBJ databases">
        <authorList>
            <person name="de Groot N.N."/>
        </authorList>
    </citation>
    <scope>NUCLEOTIDE SEQUENCE [LARGE SCALE GENOMIC DNA]</scope>
    <source>
        <strain evidence="2 3">CGMCC 1.11030</strain>
    </source>
</reference>
<name>A0A1I3LJH6_9RHOB</name>
<protein>
    <submittedName>
        <fullName evidence="2">Uncharacterized protein</fullName>
    </submittedName>
</protein>
<proteinExistence type="predicted"/>
<sequence length="64" mass="6688">MKKWMILTLLSVVSACAGGPATDGCEWVRAIRPTSTDVDAMSDALAGQILAHNEAGSRVCGWAP</sequence>
<dbReference type="PROSITE" id="PS51257">
    <property type="entry name" value="PROKAR_LIPOPROTEIN"/>
    <property type="match status" value="1"/>
</dbReference>
<keyword evidence="1" id="KW-0732">Signal</keyword>
<feature type="signal peptide" evidence="1">
    <location>
        <begin position="1"/>
        <end position="17"/>
    </location>
</feature>
<feature type="chain" id="PRO_5011727640" evidence="1">
    <location>
        <begin position="18"/>
        <end position="64"/>
    </location>
</feature>
<gene>
    <name evidence="2" type="ORF">SAMN05216258_11061</name>
</gene>
<dbReference type="AlphaFoldDB" id="A0A1I3LJH6"/>
<dbReference type="EMBL" id="FOQH01000010">
    <property type="protein sequence ID" value="SFI84901.1"/>
    <property type="molecule type" value="Genomic_DNA"/>
</dbReference>
<evidence type="ECO:0000256" key="1">
    <source>
        <dbReference type="SAM" id="SignalP"/>
    </source>
</evidence>
<organism evidence="2 3">
    <name type="scientific">Albimonas pacifica</name>
    <dbReference type="NCBI Taxonomy" id="1114924"/>
    <lineage>
        <taxon>Bacteria</taxon>
        <taxon>Pseudomonadati</taxon>
        <taxon>Pseudomonadota</taxon>
        <taxon>Alphaproteobacteria</taxon>
        <taxon>Rhodobacterales</taxon>
        <taxon>Paracoccaceae</taxon>
        <taxon>Albimonas</taxon>
    </lineage>
</organism>
<evidence type="ECO:0000313" key="2">
    <source>
        <dbReference type="EMBL" id="SFI84901.1"/>
    </source>
</evidence>
<dbReference type="Proteomes" id="UP000199377">
    <property type="component" value="Unassembled WGS sequence"/>
</dbReference>
<keyword evidence="3" id="KW-1185">Reference proteome</keyword>
<evidence type="ECO:0000313" key="3">
    <source>
        <dbReference type="Proteomes" id="UP000199377"/>
    </source>
</evidence>